<proteinExistence type="predicted"/>
<keyword evidence="1" id="KW-0647">Proteasome</keyword>
<feature type="non-terminal residue" evidence="1">
    <location>
        <position position="1"/>
    </location>
</feature>
<name>A0A6S7JR58_PARCT</name>
<gene>
    <name evidence="1" type="ORF">PACLA_8A005368</name>
</gene>
<comment type="caution">
    <text evidence="1">The sequence shown here is derived from an EMBL/GenBank/DDBJ whole genome shotgun (WGS) entry which is preliminary data.</text>
</comment>
<reference evidence="1" key="1">
    <citation type="submission" date="2020-04" db="EMBL/GenBank/DDBJ databases">
        <authorList>
            <person name="Alioto T."/>
            <person name="Alioto T."/>
            <person name="Gomez Garrido J."/>
        </authorList>
    </citation>
    <scope>NUCLEOTIDE SEQUENCE</scope>
    <source>
        <strain evidence="1">A484AB</strain>
    </source>
</reference>
<dbReference type="Proteomes" id="UP001152795">
    <property type="component" value="Unassembled WGS sequence"/>
</dbReference>
<protein>
    <submittedName>
        <fullName evidence="1">26S proteasome non-ATPase regulatory subunit 11</fullName>
    </submittedName>
</protein>
<dbReference type="Gene3D" id="1.25.40.570">
    <property type="match status" value="1"/>
</dbReference>
<dbReference type="GO" id="GO:0000502">
    <property type="term" value="C:proteasome complex"/>
    <property type="evidence" value="ECO:0007669"/>
    <property type="project" value="UniProtKB-KW"/>
</dbReference>
<evidence type="ECO:0000313" key="2">
    <source>
        <dbReference type="Proteomes" id="UP001152795"/>
    </source>
</evidence>
<organism evidence="1 2">
    <name type="scientific">Paramuricea clavata</name>
    <name type="common">Red gorgonian</name>
    <name type="synonym">Violescent sea-whip</name>
    <dbReference type="NCBI Taxonomy" id="317549"/>
    <lineage>
        <taxon>Eukaryota</taxon>
        <taxon>Metazoa</taxon>
        <taxon>Cnidaria</taxon>
        <taxon>Anthozoa</taxon>
        <taxon>Octocorallia</taxon>
        <taxon>Malacalcyonacea</taxon>
        <taxon>Plexauridae</taxon>
        <taxon>Paramuricea</taxon>
    </lineage>
</organism>
<dbReference type="AlphaFoldDB" id="A0A6S7JR58"/>
<evidence type="ECO:0000313" key="1">
    <source>
        <dbReference type="EMBL" id="CAB4033518.1"/>
    </source>
</evidence>
<accession>A0A6S7JR58</accession>
<keyword evidence="2" id="KW-1185">Reference proteome</keyword>
<dbReference type="EMBL" id="CACRXK020019324">
    <property type="protein sequence ID" value="CAB4033518.1"/>
    <property type="molecule type" value="Genomic_DNA"/>
</dbReference>
<sequence length="57" mass="6592">SRLVGLYYGVKEYQKALSLGSKLLKELKKLDDKMLLVEVQLLESKIYHSLKNVPKSR</sequence>